<evidence type="ECO:0000259" key="2">
    <source>
        <dbReference type="Pfam" id="PF00117"/>
    </source>
</evidence>
<accession>A0A7X2PA61</accession>
<feature type="domain" description="Glutamine amidotransferase" evidence="2">
    <location>
        <begin position="3"/>
        <end position="186"/>
    </location>
</feature>
<keyword evidence="4" id="KW-1185">Reference proteome</keyword>
<dbReference type="EMBL" id="VUMV01000014">
    <property type="protein sequence ID" value="MST83040.1"/>
    <property type="molecule type" value="Genomic_DNA"/>
</dbReference>
<comment type="caution">
    <text evidence="3">The sequence shown here is derived from an EMBL/GenBank/DDBJ whole genome shotgun (WGS) entry which is preliminary data.</text>
</comment>
<dbReference type="InterPro" id="IPR029062">
    <property type="entry name" value="Class_I_gatase-like"/>
</dbReference>
<dbReference type="PROSITE" id="PS51273">
    <property type="entry name" value="GATASE_TYPE_1"/>
    <property type="match status" value="1"/>
</dbReference>
<organism evidence="3 4">
    <name type="scientific">Bilifractor porci</name>
    <dbReference type="NCBI Taxonomy" id="2606636"/>
    <lineage>
        <taxon>Bacteria</taxon>
        <taxon>Bacillati</taxon>
        <taxon>Bacillota</taxon>
        <taxon>Clostridia</taxon>
        <taxon>Lachnospirales</taxon>
        <taxon>Lachnospiraceae</taxon>
        <taxon>Bilifractor</taxon>
    </lineage>
</organism>
<dbReference type="InterPro" id="IPR017926">
    <property type="entry name" value="GATASE"/>
</dbReference>
<dbReference type="Proteomes" id="UP000466864">
    <property type="component" value="Unassembled WGS sequence"/>
</dbReference>
<dbReference type="GO" id="GO:0004049">
    <property type="term" value="F:anthranilate synthase activity"/>
    <property type="evidence" value="ECO:0007669"/>
    <property type="project" value="TreeGrafter"/>
</dbReference>
<protein>
    <submittedName>
        <fullName evidence="3">Aminodeoxychorismate/anthranilate synthase component II</fullName>
    </submittedName>
</protein>
<evidence type="ECO:0000256" key="1">
    <source>
        <dbReference type="ARBA" id="ARBA00022962"/>
    </source>
</evidence>
<dbReference type="GO" id="GO:0000162">
    <property type="term" value="P:L-tryptophan biosynthetic process"/>
    <property type="evidence" value="ECO:0007669"/>
    <property type="project" value="TreeGrafter"/>
</dbReference>
<dbReference type="Pfam" id="PF00117">
    <property type="entry name" value="GATase"/>
    <property type="match status" value="1"/>
</dbReference>
<evidence type="ECO:0000313" key="3">
    <source>
        <dbReference type="EMBL" id="MST83040.1"/>
    </source>
</evidence>
<name>A0A7X2PA61_9FIRM</name>
<sequence>MILLIDNYDSFSYNLYQLIGSLNPDITVIRNDEKTTEEIADMKPDCIILSPGPGRPADAGVCEDVVRKLGGKIPLLGVCLGHQAICEVYGAEITYARELMHGKQSEVELDTSSAIFKNLDRKVLVGRYHSLAAAEDTLPASLKEIARAEDGEVMAVADEERKIYGLQFHPESIMTPSGPQMLQNFLEISLSGGAPVL</sequence>
<dbReference type="RefSeq" id="WP_154458944.1">
    <property type="nucleotide sequence ID" value="NZ_VUMV01000014.1"/>
</dbReference>
<dbReference type="CDD" id="cd01743">
    <property type="entry name" value="GATase1_Anthranilate_Synthase"/>
    <property type="match status" value="1"/>
</dbReference>
<dbReference type="FunFam" id="3.40.50.880:FF:000003">
    <property type="entry name" value="Anthranilate synthase component II"/>
    <property type="match status" value="1"/>
</dbReference>
<dbReference type="Gene3D" id="3.40.50.880">
    <property type="match status" value="1"/>
</dbReference>
<proteinExistence type="predicted"/>
<dbReference type="AlphaFoldDB" id="A0A7X2PA61"/>
<dbReference type="PRINTS" id="PR00099">
    <property type="entry name" value="CPSGATASE"/>
</dbReference>
<dbReference type="InterPro" id="IPR006221">
    <property type="entry name" value="TrpG/PapA_dom"/>
</dbReference>
<keyword evidence="1" id="KW-0315">Glutamine amidotransferase</keyword>
<dbReference type="PRINTS" id="PR00097">
    <property type="entry name" value="ANTSNTHASEII"/>
</dbReference>
<reference evidence="3 4" key="1">
    <citation type="submission" date="2019-08" db="EMBL/GenBank/DDBJ databases">
        <title>In-depth cultivation of the pig gut microbiome towards novel bacterial diversity and tailored functional studies.</title>
        <authorList>
            <person name="Wylensek D."/>
            <person name="Hitch T.C.A."/>
            <person name="Clavel T."/>
        </authorList>
    </citation>
    <scope>NUCLEOTIDE SEQUENCE [LARGE SCALE GENOMIC DNA]</scope>
    <source>
        <strain evidence="3 4">Oil+RF-744-WCA-WT-13</strain>
    </source>
</reference>
<dbReference type="InterPro" id="IPR050472">
    <property type="entry name" value="Anth_synth/Amidotransfase"/>
</dbReference>
<dbReference type="PANTHER" id="PTHR43418">
    <property type="entry name" value="MULTIFUNCTIONAL TRYPTOPHAN BIOSYNTHESIS PROTEIN-RELATED"/>
    <property type="match status" value="1"/>
</dbReference>
<dbReference type="PRINTS" id="PR00096">
    <property type="entry name" value="GATASE"/>
</dbReference>
<dbReference type="PANTHER" id="PTHR43418:SF8">
    <property type="entry name" value="SYNTHASE COMPONENT II, PUTATIVE-RELATED"/>
    <property type="match status" value="1"/>
</dbReference>
<evidence type="ECO:0000313" key="4">
    <source>
        <dbReference type="Proteomes" id="UP000466864"/>
    </source>
</evidence>
<dbReference type="NCBIfam" id="TIGR00566">
    <property type="entry name" value="trpG_papA"/>
    <property type="match status" value="1"/>
</dbReference>
<dbReference type="GO" id="GO:0005829">
    <property type="term" value="C:cytosol"/>
    <property type="evidence" value="ECO:0007669"/>
    <property type="project" value="TreeGrafter"/>
</dbReference>
<dbReference type="SUPFAM" id="SSF52317">
    <property type="entry name" value="Class I glutamine amidotransferase-like"/>
    <property type="match status" value="1"/>
</dbReference>
<gene>
    <name evidence="3" type="ORF">FYJ60_12105</name>
</gene>